<comment type="cofactor">
    <cofactor evidence="9">
        <name>Mg(2+)</name>
        <dbReference type="ChEBI" id="CHEBI:18420"/>
    </cofactor>
</comment>
<dbReference type="CDD" id="cd01174">
    <property type="entry name" value="ribokinase"/>
    <property type="match status" value="1"/>
</dbReference>
<accession>A0A9D2G240</accession>
<dbReference type="GO" id="GO:0046872">
    <property type="term" value="F:metal ion binding"/>
    <property type="evidence" value="ECO:0007669"/>
    <property type="project" value="UniProtKB-KW"/>
</dbReference>
<dbReference type="HAMAP" id="MF_01987">
    <property type="entry name" value="Ribokinase"/>
    <property type="match status" value="1"/>
</dbReference>
<dbReference type="InterPro" id="IPR002139">
    <property type="entry name" value="Ribo/fructo_kinase"/>
</dbReference>
<keyword evidence="4 9" id="KW-0418">Kinase</keyword>
<evidence type="ECO:0000256" key="9">
    <source>
        <dbReference type="HAMAP-Rule" id="MF_01987"/>
    </source>
</evidence>
<feature type="binding site" evidence="9">
    <location>
        <position position="146"/>
    </location>
    <ligand>
        <name>substrate</name>
    </ligand>
</feature>
<feature type="binding site" evidence="9">
    <location>
        <position position="301"/>
    </location>
    <ligand>
        <name>K(+)</name>
        <dbReference type="ChEBI" id="CHEBI:29103"/>
    </ligand>
</feature>
<evidence type="ECO:0000313" key="11">
    <source>
        <dbReference type="EMBL" id="HIZ71193.1"/>
    </source>
</evidence>
<feature type="binding site" evidence="9">
    <location>
        <begin position="261"/>
        <end position="262"/>
    </location>
    <ligand>
        <name>ATP</name>
        <dbReference type="ChEBI" id="CHEBI:30616"/>
    </ligand>
</feature>
<keyword evidence="9" id="KW-0963">Cytoplasm</keyword>
<feature type="binding site" evidence="9">
    <location>
        <begin position="227"/>
        <end position="232"/>
    </location>
    <ligand>
        <name>ATP</name>
        <dbReference type="ChEBI" id="CHEBI:30616"/>
    </ligand>
</feature>
<feature type="binding site" evidence="9">
    <location>
        <position position="295"/>
    </location>
    <ligand>
        <name>K(+)</name>
        <dbReference type="ChEBI" id="CHEBI:29103"/>
    </ligand>
</feature>
<comment type="subunit">
    <text evidence="9">Homodimer.</text>
</comment>
<dbReference type="InterPro" id="IPR029056">
    <property type="entry name" value="Ribokinase-like"/>
</dbReference>
<evidence type="ECO:0000256" key="5">
    <source>
        <dbReference type="ARBA" id="ARBA00022840"/>
    </source>
</evidence>
<gene>
    <name evidence="9" type="primary">deoK</name>
    <name evidence="11" type="ORF">H9808_05445</name>
</gene>
<reference evidence="11" key="1">
    <citation type="journal article" date="2021" name="PeerJ">
        <title>Extensive microbial diversity within the chicken gut microbiome revealed by metagenomics and culture.</title>
        <authorList>
            <person name="Gilroy R."/>
            <person name="Ravi A."/>
            <person name="Getino M."/>
            <person name="Pursley I."/>
            <person name="Horton D.L."/>
            <person name="Alikhan N.F."/>
            <person name="Baker D."/>
            <person name="Gharbi K."/>
            <person name="Hall N."/>
            <person name="Watson M."/>
            <person name="Adriaenssens E.M."/>
            <person name="Foster-Nyarko E."/>
            <person name="Jarju S."/>
            <person name="Secka A."/>
            <person name="Antonio M."/>
            <person name="Oren A."/>
            <person name="Chaudhuri R.R."/>
            <person name="La Ragione R."/>
            <person name="Hildebrand F."/>
            <person name="Pallen M.J."/>
        </authorList>
    </citation>
    <scope>NUCLEOTIDE SEQUENCE</scope>
    <source>
        <strain evidence="11">CHK169-4300</strain>
    </source>
</reference>
<feature type="domain" description="Carbohydrate kinase PfkB" evidence="10">
    <location>
        <begin position="10"/>
        <end position="301"/>
    </location>
</feature>
<dbReference type="Gene3D" id="3.40.1190.20">
    <property type="match status" value="1"/>
</dbReference>
<feature type="active site" description="Proton acceptor" evidence="9">
    <location>
        <position position="262"/>
    </location>
</feature>
<evidence type="ECO:0000256" key="7">
    <source>
        <dbReference type="ARBA" id="ARBA00022958"/>
    </source>
</evidence>
<dbReference type="GO" id="GO:0005524">
    <property type="term" value="F:ATP binding"/>
    <property type="evidence" value="ECO:0007669"/>
    <property type="project" value="UniProtKB-UniRule"/>
</dbReference>
<evidence type="ECO:0000256" key="2">
    <source>
        <dbReference type="ARBA" id="ARBA00022723"/>
    </source>
</evidence>
<comment type="similarity">
    <text evidence="9">Belongs to the carbohydrate kinase PfkB family. Deoxyribokinase subfamily.</text>
</comment>
<feature type="binding site" evidence="9">
    <location>
        <position position="286"/>
    </location>
    <ligand>
        <name>ATP</name>
        <dbReference type="ChEBI" id="CHEBI:30616"/>
    </ligand>
</feature>
<feature type="binding site" evidence="9">
    <location>
        <position position="297"/>
    </location>
    <ligand>
        <name>K(+)</name>
        <dbReference type="ChEBI" id="CHEBI:29103"/>
    </ligand>
</feature>
<dbReference type="PANTHER" id="PTHR10584:SF166">
    <property type="entry name" value="RIBOKINASE"/>
    <property type="match status" value="1"/>
</dbReference>
<dbReference type="GO" id="GO:0006014">
    <property type="term" value="P:D-ribose metabolic process"/>
    <property type="evidence" value="ECO:0007669"/>
    <property type="project" value="InterPro"/>
</dbReference>
<feature type="site" description="Important for substrate specificity" evidence="9">
    <location>
        <position position="17"/>
    </location>
</feature>
<keyword evidence="2 9" id="KW-0479">Metal-binding</keyword>
<evidence type="ECO:0000259" key="10">
    <source>
        <dbReference type="Pfam" id="PF00294"/>
    </source>
</evidence>
<evidence type="ECO:0000256" key="4">
    <source>
        <dbReference type="ARBA" id="ARBA00022777"/>
    </source>
</evidence>
<feature type="binding site" evidence="9">
    <location>
        <begin position="17"/>
        <end position="19"/>
    </location>
    <ligand>
        <name>substrate</name>
    </ligand>
</feature>
<keyword evidence="7 9" id="KW-0630">Potassium</keyword>
<keyword evidence="1 9" id="KW-0808">Transferase</keyword>
<feature type="binding site" evidence="9">
    <location>
        <position position="256"/>
    </location>
    <ligand>
        <name>K(+)</name>
        <dbReference type="ChEBI" id="CHEBI:29103"/>
    </ligand>
</feature>
<feature type="binding site" evidence="9">
    <location>
        <begin position="45"/>
        <end position="49"/>
    </location>
    <ligand>
        <name>substrate</name>
    </ligand>
</feature>
<evidence type="ECO:0000256" key="8">
    <source>
        <dbReference type="ARBA" id="ARBA00023277"/>
    </source>
</evidence>
<dbReference type="EC" id="2.7.1.229" evidence="9"/>
<feature type="binding site" evidence="9">
    <location>
        <position position="292"/>
    </location>
    <ligand>
        <name>K(+)</name>
        <dbReference type="ChEBI" id="CHEBI:29103"/>
    </ligand>
</feature>
<keyword evidence="5 9" id="KW-0067">ATP-binding</keyword>
<dbReference type="PANTHER" id="PTHR10584">
    <property type="entry name" value="SUGAR KINASE"/>
    <property type="match status" value="1"/>
</dbReference>
<protein>
    <recommendedName>
        <fullName evidence="9">Deoxyribokinase</fullName>
        <shortName evidence="9">dRK</shortName>
        <ecNumber evidence="9">2.7.1.229</ecNumber>
    </recommendedName>
    <alternativeName>
        <fullName evidence="9">ATP:2-deoxy-D-ribose 5-phosphotransferase</fullName>
    </alternativeName>
</protein>
<dbReference type="EMBL" id="DXAZ01000083">
    <property type="protein sequence ID" value="HIZ71193.1"/>
    <property type="molecule type" value="Genomic_DNA"/>
</dbReference>
<dbReference type="PRINTS" id="PR00990">
    <property type="entry name" value="RIBOKINASE"/>
</dbReference>
<keyword evidence="3 9" id="KW-0547">Nucleotide-binding</keyword>
<comment type="catalytic activity">
    <reaction evidence="9">
        <text>2-deoxy-D-ribose + ATP = 2-deoxy-D-ribose 5-phosphate + ADP + H(+)</text>
        <dbReference type="Rhea" id="RHEA:30871"/>
        <dbReference type="ChEBI" id="CHEBI:15378"/>
        <dbReference type="ChEBI" id="CHEBI:30616"/>
        <dbReference type="ChEBI" id="CHEBI:62877"/>
        <dbReference type="ChEBI" id="CHEBI:90761"/>
        <dbReference type="ChEBI" id="CHEBI:456216"/>
        <dbReference type="EC" id="2.7.1.229"/>
    </reaction>
</comment>
<dbReference type="Proteomes" id="UP000824106">
    <property type="component" value="Unassembled WGS sequence"/>
</dbReference>
<keyword evidence="6 9" id="KW-0460">Magnesium</keyword>
<evidence type="ECO:0000313" key="12">
    <source>
        <dbReference type="Proteomes" id="UP000824106"/>
    </source>
</evidence>
<evidence type="ECO:0000256" key="1">
    <source>
        <dbReference type="ARBA" id="ARBA00022679"/>
    </source>
</evidence>
<evidence type="ECO:0000256" key="6">
    <source>
        <dbReference type="ARBA" id="ARBA00022842"/>
    </source>
</evidence>
<comment type="subcellular location">
    <subcellularLocation>
        <location evidence="9">Cytoplasm</location>
    </subcellularLocation>
</comment>
<feature type="binding site" evidence="9">
    <location>
        <position position="262"/>
    </location>
    <ligand>
        <name>substrate</name>
    </ligand>
</feature>
<sequence>MFSLFKQGNLTIVGSNMIDLTSFLNRFPKKGETVYGRDFQQGFGGKGSNQGVVASLLGANVSMVTAVGDDAYGREWLSHYQNENINTDFVKVIENMNSGTAAIWVEEDGDNRIVITPGANEALSAEFVKEAFVKLPPANVVLSQLENPQSAILEGFKRGKEMGAVTLLNPAPADILKEDILEYTDWLLPNETEFAFLAEEAYDLPLDQFVLAIETFANETNTNLVVTIGKKGALLYRPHIDQEVQHLKTTKVTVKDSTGAGDAFCGTFAYGLSVGMDPKSAIELANAIASDSVQKLGTQTSYARGKELERIVAENLK</sequence>
<evidence type="ECO:0000256" key="3">
    <source>
        <dbReference type="ARBA" id="ARBA00022741"/>
    </source>
</evidence>
<feature type="binding site" evidence="9">
    <location>
        <position position="190"/>
    </location>
    <ligand>
        <name>ATP</name>
        <dbReference type="ChEBI" id="CHEBI:30616"/>
    </ligand>
</feature>
<dbReference type="Pfam" id="PF00294">
    <property type="entry name" value="PfkB"/>
    <property type="match status" value="1"/>
</dbReference>
<comment type="function">
    <text evidence="9">Catalyzes the ATP-dependent phosphorylation of 2-deoxy-D-ribose to 2-deoxy-D-ribose 5-phosphate (dRib-5P), allowing the use of deoxyribose as the sole carbon source.</text>
</comment>
<dbReference type="SUPFAM" id="SSF53613">
    <property type="entry name" value="Ribokinase-like"/>
    <property type="match status" value="1"/>
</dbReference>
<dbReference type="InterPro" id="IPR011877">
    <property type="entry name" value="Ribokinase"/>
</dbReference>
<dbReference type="GO" id="GO:0005737">
    <property type="term" value="C:cytoplasm"/>
    <property type="evidence" value="ECO:0007669"/>
    <property type="project" value="UniProtKB-SubCell"/>
</dbReference>
<dbReference type="GO" id="GO:0004747">
    <property type="term" value="F:ribokinase activity"/>
    <property type="evidence" value="ECO:0007669"/>
    <property type="project" value="InterPro"/>
</dbReference>
<comment type="caution">
    <text evidence="11">The sequence shown here is derived from an EMBL/GenBank/DDBJ whole genome shotgun (WGS) entry which is preliminary data.</text>
</comment>
<reference evidence="11" key="2">
    <citation type="submission" date="2021-04" db="EMBL/GenBank/DDBJ databases">
        <authorList>
            <person name="Gilroy R."/>
        </authorList>
    </citation>
    <scope>NUCLEOTIDE SEQUENCE</scope>
    <source>
        <strain evidence="11">CHK169-4300</strain>
    </source>
</reference>
<feature type="binding site" evidence="9">
    <location>
        <position position="258"/>
    </location>
    <ligand>
        <name>K(+)</name>
        <dbReference type="ChEBI" id="CHEBI:29103"/>
    </ligand>
</feature>
<dbReference type="AlphaFoldDB" id="A0A9D2G240"/>
<name>A0A9D2G240_9LACT</name>
<dbReference type="InterPro" id="IPR011611">
    <property type="entry name" value="PfkB_dom"/>
</dbReference>
<organism evidence="11 12">
    <name type="scientific">Candidatus Atopostipes pullistercoris</name>
    <dbReference type="NCBI Taxonomy" id="2838467"/>
    <lineage>
        <taxon>Bacteria</taxon>
        <taxon>Bacillati</taxon>
        <taxon>Bacillota</taxon>
        <taxon>Bacilli</taxon>
        <taxon>Lactobacillales</taxon>
        <taxon>Carnobacteriaceae</taxon>
        <taxon>Atopostipes</taxon>
    </lineage>
</organism>
<proteinExistence type="inferred from homology"/>
<keyword evidence="8 9" id="KW-0119">Carbohydrate metabolism</keyword>